<evidence type="ECO:0000313" key="2">
    <source>
        <dbReference type="EMBL" id="MPC14013.1"/>
    </source>
</evidence>
<dbReference type="Pfam" id="PF15388">
    <property type="entry name" value="FAM117"/>
    <property type="match status" value="1"/>
</dbReference>
<keyword evidence="3" id="KW-1185">Reference proteome</keyword>
<dbReference type="Proteomes" id="UP000324222">
    <property type="component" value="Unassembled WGS sequence"/>
</dbReference>
<dbReference type="InterPro" id="IPR026642">
    <property type="entry name" value="Glcci1/FAM117"/>
</dbReference>
<evidence type="ECO:0000256" key="1">
    <source>
        <dbReference type="ARBA" id="ARBA00022553"/>
    </source>
</evidence>
<evidence type="ECO:0000313" key="3">
    <source>
        <dbReference type="Proteomes" id="UP000324222"/>
    </source>
</evidence>
<sequence>MRRTASLDTIYLKGQWPKDDQPFTQLLHVDKASQPCVDRTFGRGRTAAPAVLLTHTLETPGLFH</sequence>
<comment type="caution">
    <text evidence="2">The sequence shown here is derived from an EMBL/GenBank/DDBJ whole genome shotgun (WGS) entry which is preliminary data.</text>
</comment>
<organism evidence="2 3">
    <name type="scientific">Portunus trituberculatus</name>
    <name type="common">Swimming crab</name>
    <name type="synonym">Neptunus trituberculatus</name>
    <dbReference type="NCBI Taxonomy" id="210409"/>
    <lineage>
        <taxon>Eukaryota</taxon>
        <taxon>Metazoa</taxon>
        <taxon>Ecdysozoa</taxon>
        <taxon>Arthropoda</taxon>
        <taxon>Crustacea</taxon>
        <taxon>Multicrustacea</taxon>
        <taxon>Malacostraca</taxon>
        <taxon>Eumalacostraca</taxon>
        <taxon>Eucarida</taxon>
        <taxon>Decapoda</taxon>
        <taxon>Pleocyemata</taxon>
        <taxon>Brachyura</taxon>
        <taxon>Eubrachyura</taxon>
        <taxon>Portunoidea</taxon>
        <taxon>Portunidae</taxon>
        <taxon>Portuninae</taxon>
        <taxon>Portunus</taxon>
    </lineage>
</organism>
<proteinExistence type="predicted"/>
<keyword evidence="1" id="KW-0597">Phosphoprotein</keyword>
<dbReference type="EMBL" id="VSRR010000322">
    <property type="protein sequence ID" value="MPC14013.1"/>
    <property type="molecule type" value="Genomic_DNA"/>
</dbReference>
<name>A0A5B7D2Q2_PORTR</name>
<gene>
    <name evidence="2" type="ORF">E2C01_006766</name>
</gene>
<reference evidence="2 3" key="1">
    <citation type="submission" date="2019-05" db="EMBL/GenBank/DDBJ databases">
        <title>Another draft genome of Portunus trituberculatus and its Hox gene families provides insights of decapod evolution.</title>
        <authorList>
            <person name="Jeong J.-H."/>
            <person name="Song I."/>
            <person name="Kim S."/>
            <person name="Choi T."/>
            <person name="Kim D."/>
            <person name="Ryu S."/>
            <person name="Kim W."/>
        </authorList>
    </citation>
    <scope>NUCLEOTIDE SEQUENCE [LARGE SCALE GENOMIC DNA]</scope>
    <source>
        <tissue evidence="2">Muscle</tissue>
    </source>
</reference>
<protein>
    <submittedName>
        <fullName evidence="2">Uncharacterized protein</fullName>
    </submittedName>
</protein>
<dbReference type="AlphaFoldDB" id="A0A5B7D2Q2"/>
<accession>A0A5B7D2Q2</accession>